<dbReference type="AlphaFoldDB" id="A0A0H5QW83"/>
<feature type="signal peptide" evidence="1">
    <location>
        <begin position="1"/>
        <end position="22"/>
    </location>
</feature>
<accession>A0A0H5QW83</accession>
<proteinExistence type="predicted"/>
<organism evidence="2">
    <name type="scientific">Spongospora subterranea</name>
    <dbReference type="NCBI Taxonomy" id="70186"/>
    <lineage>
        <taxon>Eukaryota</taxon>
        <taxon>Sar</taxon>
        <taxon>Rhizaria</taxon>
        <taxon>Endomyxa</taxon>
        <taxon>Phytomyxea</taxon>
        <taxon>Plasmodiophorida</taxon>
        <taxon>Plasmodiophoridae</taxon>
        <taxon>Spongospora</taxon>
    </lineage>
</organism>
<sequence>MVSGASQLALSVLLALVTISSAIEFTCEKSAFILVDADPRASQEFSLATPVAGGIILVQMNNETSTYHWDNTTWVKDDVPLLTCQVRVIADPAVPKCLNISGMPYCETPADIATQLARNATTNISTMAVWVNKVCQDPTSAFINVQFGGFGQHFLAAYQDTATMKAAPEFSPNITLTVNALLAKNTCGLGTGGGGAMNETMPTPGSSLPVTGVVGNETAGLPPI</sequence>
<evidence type="ECO:0000313" key="2">
    <source>
        <dbReference type="EMBL" id="CRZ06248.1"/>
    </source>
</evidence>
<protein>
    <submittedName>
        <fullName evidence="2">Uncharacterized protein</fullName>
    </submittedName>
</protein>
<reference evidence="2" key="1">
    <citation type="submission" date="2015-04" db="EMBL/GenBank/DDBJ databases">
        <title>The genome sequence of the plant pathogenic Rhizarian Plasmodiophora brassicae reveals insights in its biotrophic life cycle and the origin of chitin synthesis.</title>
        <authorList>
            <person name="Schwelm A."/>
            <person name="Fogelqvist J."/>
            <person name="Knaust A."/>
            <person name="Julke S."/>
            <person name="Lilja T."/>
            <person name="Dhandapani V."/>
            <person name="Bonilla-Rosso G."/>
            <person name="Karlsson M."/>
            <person name="Shevchenko A."/>
            <person name="Choi S.R."/>
            <person name="Kim H.G."/>
            <person name="Park J.Y."/>
            <person name="Lim Y.P."/>
            <person name="Ludwig-Muller J."/>
            <person name="Dixelius C."/>
        </authorList>
    </citation>
    <scope>NUCLEOTIDE SEQUENCE</scope>
    <source>
        <tissue evidence="2">Potato root galls</tissue>
    </source>
</reference>
<keyword evidence="1" id="KW-0732">Signal</keyword>
<dbReference type="EMBL" id="HACM01005806">
    <property type="protein sequence ID" value="CRZ06248.1"/>
    <property type="molecule type" value="Transcribed_RNA"/>
</dbReference>
<evidence type="ECO:0000256" key="1">
    <source>
        <dbReference type="SAM" id="SignalP"/>
    </source>
</evidence>
<feature type="chain" id="PRO_5005223661" evidence="1">
    <location>
        <begin position="23"/>
        <end position="224"/>
    </location>
</feature>
<name>A0A0H5QW83_9EUKA</name>